<keyword evidence="5" id="KW-0999">Mitochondrion inner membrane</keyword>
<dbReference type="AlphaFoldDB" id="A0A9W9Z1Q0"/>
<evidence type="ECO:0000256" key="6">
    <source>
        <dbReference type="ARBA" id="ARBA00022989"/>
    </source>
</evidence>
<keyword evidence="11" id="KW-1185">Reference proteome</keyword>
<dbReference type="PANTHER" id="PTHR31586">
    <property type="entry name" value="CYTOCHROME C OXIDASE PROTEIN 20"/>
    <property type="match status" value="1"/>
</dbReference>
<sequence>MADDVLNSVDNKKYSWNVKKFIESTPCVRNSLLYGMAGSVLVGAGYFIKSMHIVRSCRYAVGAFGFISFGSWEVCRYIRYKEKEAIKETVDMMNKHSQQSNEEDSNHD</sequence>
<reference evidence="10" key="1">
    <citation type="submission" date="2023-01" db="EMBL/GenBank/DDBJ databases">
        <title>Genome assembly of the deep-sea coral Lophelia pertusa.</title>
        <authorList>
            <person name="Herrera S."/>
            <person name="Cordes E."/>
        </authorList>
    </citation>
    <scope>NUCLEOTIDE SEQUENCE</scope>
    <source>
        <strain evidence="10">USNM1676648</strain>
        <tissue evidence="10">Polyp</tissue>
    </source>
</reference>
<dbReference type="GO" id="GO:0033617">
    <property type="term" value="P:mitochondrial respiratory chain complex IV assembly"/>
    <property type="evidence" value="ECO:0007669"/>
    <property type="project" value="InterPro"/>
</dbReference>
<evidence type="ECO:0000256" key="8">
    <source>
        <dbReference type="ARBA" id="ARBA00023136"/>
    </source>
</evidence>
<keyword evidence="4 9" id="KW-0812">Transmembrane</keyword>
<dbReference type="GO" id="GO:0005743">
    <property type="term" value="C:mitochondrial inner membrane"/>
    <property type="evidence" value="ECO:0007669"/>
    <property type="project" value="UniProtKB-SubCell"/>
</dbReference>
<feature type="transmembrane region" description="Helical" evidence="9">
    <location>
        <begin position="31"/>
        <end position="48"/>
    </location>
</feature>
<comment type="subcellular location">
    <subcellularLocation>
        <location evidence="1">Mitochondrion inner membrane</location>
    </subcellularLocation>
</comment>
<evidence type="ECO:0000256" key="7">
    <source>
        <dbReference type="ARBA" id="ARBA00023128"/>
    </source>
</evidence>
<evidence type="ECO:0000256" key="2">
    <source>
        <dbReference type="ARBA" id="ARBA00009575"/>
    </source>
</evidence>
<evidence type="ECO:0000256" key="4">
    <source>
        <dbReference type="ARBA" id="ARBA00022692"/>
    </source>
</evidence>
<dbReference type="PANTHER" id="PTHR31586:SF1">
    <property type="entry name" value="CYTOCHROME C OXIDASE ASSEMBLY PROTEIN COX20, MITOCHONDRIAL"/>
    <property type="match status" value="1"/>
</dbReference>
<organism evidence="10 11">
    <name type="scientific">Desmophyllum pertusum</name>
    <dbReference type="NCBI Taxonomy" id="174260"/>
    <lineage>
        <taxon>Eukaryota</taxon>
        <taxon>Metazoa</taxon>
        <taxon>Cnidaria</taxon>
        <taxon>Anthozoa</taxon>
        <taxon>Hexacorallia</taxon>
        <taxon>Scleractinia</taxon>
        <taxon>Caryophylliina</taxon>
        <taxon>Caryophylliidae</taxon>
        <taxon>Desmophyllum</taxon>
    </lineage>
</organism>
<evidence type="ECO:0000256" key="1">
    <source>
        <dbReference type="ARBA" id="ARBA00004273"/>
    </source>
</evidence>
<evidence type="ECO:0000313" key="11">
    <source>
        <dbReference type="Proteomes" id="UP001163046"/>
    </source>
</evidence>
<gene>
    <name evidence="10" type="primary">COX20</name>
    <name evidence="10" type="ORF">OS493_012937</name>
</gene>
<dbReference type="Pfam" id="PF12597">
    <property type="entry name" value="Cox20"/>
    <property type="match status" value="1"/>
</dbReference>
<evidence type="ECO:0000256" key="9">
    <source>
        <dbReference type="SAM" id="Phobius"/>
    </source>
</evidence>
<comment type="similarity">
    <text evidence="2">Belongs to the COX20 family.</text>
</comment>
<keyword evidence="7" id="KW-0496">Mitochondrion</keyword>
<dbReference type="Proteomes" id="UP001163046">
    <property type="component" value="Unassembled WGS sequence"/>
</dbReference>
<keyword evidence="6 9" id="KW-1133">Transmembrane helix</keyword>
<dbReference type="OrthoDB" id="14603at2759"/>
<protein>
    <recommendedName>
        <fullName evidence="3">Cytochrome c oxidase assembly protein COX20, mitochondrial</fullName>
    </recommendedName>
</protein>
<evidence type="ECO:0000256" key="3">
    <source>
        <dbReference type="ARBA" id="ARBA00017689"/>
    </source>
</evidence>
<dbReference type="PRINTS" id="PR02049">
    <property type="entry name" value="PROTEINF36A"/>
</dbReference>
<accession>A0A9W9Z1Q0</accession>
<dbReference type="InterPro" id="IPR022533">
    <property type="entry name" value="Cox20"/>
</dbReference>
<proteinExistence type="inferred from homology"/>
<dbReference type="EMBL" id="MU826831">
    <property type="protein sequence ID" value="KAJ7373345.1"/>
    <property type="molecule type" value="Genomic_DNA"/>
</dbReference>
<keyword evidence="8 9" id="KW-0472">Membrane</keyword>
<evidence type="ECO:0000256" key="5">
    <source>
        <dbReference type="ARBA" id="ARBA00022792"/>
    </source>
</evidence>
<comment type="caution">
    <text evidence="10">The sequence shown here is derived from an EMBL/GenBank/DDBJ whole genome shotgun (WGS) entry which is preliminary data.</text>
</comment>
<name>A0A9W9Z1Q0_9CNID</name>
<dbReference type="PIRSF" id="PIRSF007871">
    <property type="entry name" value="Cox20"/>
    <property type="match status" value="1"/>
</dbReference>
<evidence type="ECO:0000313" key="10">
    <source>
        <dbReference type="EMBL" id="KAJ7373345.1"/>
    </source>
</evidence>